<evidence type="ECO:0000313" key="2">
    <source>
        <dbReference type="EMBL" id="WND03311.1"/>
    </source>
</evidence>
<reference evidence="2" key="1">
    <citation type="submission" date="2023-04" db="EMBL/GenBank/DDBJ databases">
        <title>Complete genome sequence of Temperatibacter marinus.</title>
        <authorList>
            <person name="Rong J.-C."/>
            <person name="Yi M.-L."/>
            <person name="Zhao Q."/>
        </authorList>
    </citation>
    <scope>NUCLEOTIDE SEQUENCE</scope>
    <source>
        <strain evidence="2">NBRC 110045</strain>
    </source>
</reference>
<proteinExistence type="predicted"/>
<name>A0AA52EJR9_9PROT</name>
<sequence>MSAVDLNLQLKFLNELEDALADALKRYSEETPEKVAELKYMKGEVDRARRIVSERMVEESVDRSPSRRSATEQVLQEAAYS</sequence>
<dbReference type="EMBL" id="CP123872">
    <property type="protein sequence ID" value="WND03311.1"/>
    <property type="molecule type" value="Genomic_DNA"/>
</dbReference>
<keyword evidence="3" id="KW-1185">Reference proteome</keyword>
<dbReference type="RefSeq" id="WP_310799164.1">
    <property type="nucleotide sequence ID" value="NZ_CP123872.1"/>
</dbReference>
<dbReference type="KEGG" id="tmk:QGN29_02870"/>
<organism evidence="2 3">
    <name type="scientific">Temperatibacter marinus</name>
    <dbReference type="NCBI Taxonomy" id="1456591"/>
    <lineage>
        <taxon>Bacteria</taxon>
        <taxon>Pseudomonadati</taxon>
        <taxon>Pseudomonadota</taxon>
        <taxon>Alphaproteobacteria</taxon>
        <taxon>Kordiimonadales</taxon>
        <taxon>Temperatibacteraceae</taxon>
        <taxon>Temperatibacter</taxon>
    </lineage>
</organism>
<evidence type="ECO:0000256" key="1">
    <source>
        <dbReference type="SAM" id="MobiDB-lite"/>
    </source>
</evidence>
<dbReference type="AlphaFoldDB" id="A0AA52EJR9"/>
<accession>A0AA52EJR9</accession>
<protein>
    <submittedName>
        <fullName evidence="2">Uncharacterized protein</fullName>
    </submittedName>
</protein>
<feature type="compositionally biased region" description="Basic and acidic residues" evidence="1">
    <location>
        <begin position="56"/>
        <end position="65"/>
    </location>
</feature>
<evidence type="ECO:0000313" key="3">
    <source>
        <dbReference type="Proteomes" id="UP001268683"/>
    </source>
</evidence>
<gene>
    <name evidence="2" type="ORF">QGN29_02870</name>
</gene>
<dbReference type="Proteomes" id="UP001268683">
    <property type="component" value="Chromosome"/>
</dbReference>
<feature type="region of interest" description="Disordered" evidence="1">
    <location>
        <begin position="56"/>
        <end position="81"/>
    </location>
</feature>